<proteinExistence type="predicted"/>
<evidence type="ECO:0000313" key="2">
    <source>
        <dbReference type="EMBL" id="OWT64110.1"/>
    </source>
</evidence>
<dbReference type="InterPro" id="IPR018566">
    <property type="entry name" value="MeMu_Me-Isoase"/>
</dbReference>
<dbReference type="Proteomes" id="UP000214603">
    <property type="component" value="Unassembled WGS sequence"/>
</dbReference>
<reference evidence="3" key="1">
    <citation type="submission" date="2017-06" db="EMBL/GenBank/DDBJ databases">
        <title>Herbaspirillum phytohormonus sp. nov., isolated from the root nodule of Robinia pseudoacacia in lead-zinc mine.</title>
        <authorList>
            <person name="Fan M."/>
            <person name="Lin Y."/>
        </authorList>
    </citation>
    <scope>NUCLEOTIDE SEQUENCE [LARGE SCALE GENOMIC DNA]</scope>
    <source>
        <strain evidence="3">SC-089</strain>
    </source>
</reference>
<name>A0A225MWC0_9BURK</name>
<dbReference type="InterPro" id="IPR011008">
    <property type="entry name" value="Dimeric_a/b-barrel"/>
</dbReference>
<sequence length="122" mass="14057">MTPTASSPTKQKMVKRISLLTRKEGMSREEFLTHWNDHLPISHDVPGLRRYVLCHIIEEPQRADVPVRWELGEVDGIAETWFDSQEATQEAFSSPEGRRWLAHGATFIGRQKTFVVEEEVVI</sequence>
<protein>
    <recommendedName>
        <fullName evidence="1">4-Methylmuconolactone methyl-isomerase domain-containing protein</fullName>
    </recommendedName>
</protein>
<accession>A0A225MWC0</accession>
<dbReference type="InterPro" id="IPR009799">
    <property type="entry name" value="EthD_dom"/>
</dbReference>
<feature type="domain" description="4-Methylmuconolactone methyl-isomerase" evidence="1">
    <location>
        <begin position="13"/>
        <end position="116"/>
    </location>
</feature>
<dbReference type="Gene3D" id="3.30.70.100">
    <property type="match status" value="1"/>
</dbReference>
<comment type="caution">
    <text evidence="2">The sequence shown here is derived from an EMBL/GenBank/DDBJ whole genome shotgun (WGS) entry which is preliminary data.</text>
</comment>
<gene>
    <name evidence="2" type="ORF">CEY11_07420</name>
</gene>
<dbReference type="GO" id="GO:0016491">
    <property type="term" value="F:oxidoreductase activity"/>
    <property type="evidence" value="ECO:0007669"/>
    <property type="project" value="InterPro"/>
</dbReference>
<dbReference type="AlphaFoldDB" id="A0A225MWC0"/>
<dbReference type="EMBL" id="NJIH01000003">
    <property type="protein sequence ID" value="OWT64110.1"/>
    <property type="molecule type" value="Genomic_DNA"/>
</dbReference>
<keyword evidence="3" id="KW-1185">Reference proteome</keyword>
<dbReference type="SUPFAM" id="SSF54909">
    <property type="entry name" value="Dimeric alpha+beta barrel"/>
    <property type="match status" value="1"/>
</dbReference>
<evidence type="ECO:0000259" key="1">
    <source>
        <dbReference type="Pfam" id="PF09448"/>
    </source>
</evidence>
<dbReference type="Pfam" id="PF09448">
    <property type="entry name" value="MmlI"/>
    <property type="match status" value="1"/>
</dbReference>
<organism evidence="2 3">
    <name type="scientific">Candidimonas nitroreducens</name>
    <dbReference type="NCBI Taxonomy" id="683354"/>
    <lineage>
        <taxon>Bacteria</taxon>
        <taxon>Pseudomonadati</taxon>
        <taxon>Pseudomonadota</taxon>
        <taxon>Betaproteobacteria</taxon>
        <taxon>Burkholderiales</taxon>
        <taxon>Alcaligenaceae</taxon>
        <taxon>Candidimonas</taxon>
    </lineage>
</organism>
<dbReference type="NCBIfam" id="TIGR02118">
    <property type="entry name" value="EthD family reductase"/>
    <property type="match status" value="1"/>
</dbReference>
<evidence type="ECO:0000313" key="3">
    <source>
        <dbReference type="Proteomes" id="UP000214603"/>
    </source>
</evidence>